<dbReference type="Gene3D" id="3.90.1200.10">
    <property type="match status" value="1"/>
</dbReference>
<gene>
    <name evidence="2" type="ORF">H3V42_15930</name>
</gene>
<reference evidence="2 3" key="1">
    <citation type="submission" date="2020-07" db="EMBL/GenBank/DDBJ databases">
        <title>Whole genome sequence of Sphingobium yanoikuyae A3.</title>
        <authorList>
            <person name="Han S.-S."/>
        </authorList>
    </citation>
    <scope>NUCLEOTIDE SEQUENCE [LARGE SCALE GENOMIC DNA]</scope>
    <source>
        <strain evidence="2 3">A3</strain>
    </source>
</reference>
<dbReference type="InterPro" id="IPR002575">
    <property type="entry name" value="Aminoglycoside_PTrfase"/>
</dbReference>
<dbReference type="CDD" id="cd05154">
    <property type="entry name" value="ACAD10_11_N-like"/>
    <property type="match status" value="1"/>
</dbReference>
<protein>
    <submittedName>
        <fullName evidence="2">Phosphotransferase family protein</fullName>
    </submittedName>
</protein>
<dbReference type="InterPro" id="IPR052898">
    <property type="entry name" value="ACAD10-like"/>
</dbReference>
<organism evidence="2 3">
    <name type="scientific">Sphingobium yanoikuyae</name>
    <name type="common">Sphingomonas yanoikuyae</name>
    <dbReference type="NCBI Taxonomy" id="13690"/>
    <lineage>
        <taxon>Bacteria</taxon>
        <taxon>Pseudomonadati</taxon>
        <taxon>Pseudomonadota</taxon>
        <taxon>Alphaproteobacteria</taxon>
        <taxon>Sphingomonadales</taxon>
        <taxon>Sphingomonadaceae</taxon>
        <taxon>Sphingobium</taxon>
    </lineage>
</organism>
<dbReference type="EMBL" id="CP060122">
    <property type="protein sequence ID" value="QNG43470.1"/>
    <property type="molecule type" value="Genomic_DNA"/>
</dbReference>
<dbReference type="PANTHER" id="PTHR47829:SF1">
    <property type="entry name" value="HAD FAMILY PHOSPHATASE"/>
    <property type="match status" value="1"/>
</dbReference>
<dbReference type="PANTHER" id="PTHR47829">
    <property type="entry name" value="HYDROLASE, PUTATIVE (AFU_ORTHOLOGUE AFUA_1G12880)-RELATED"/>
    <property type="match status" value="1"/>
</dbReference>
<accession>A0A9X7UBQ1</accession>
<dbReference type="Pfam" id="PF01636">
    <property type="entry name" value="APH"/>
    <property type="match status" value="1"/>
</dbReference>
<evidence type="ECO:0000313" key="3">
    <source>
        <dbReference type="Proteomes" id="UP000515377"/>
    </source>
</evidence>
<dbReference type="InterPro" id="IPR011009">
    <property type="entry name" value="Kinase-like_dom_sf"/>
</dbReference>
<dbReference type="Gene3D" id="3.30.200.20">
    <property type="entry name" value="Phosphorylase Kinase, domain 1"/>
    <property type="match status" value="1"/>
</dbReference>
<evidence type="ECO:0000259" key="1">
    <source>
        <dbReference type="Pfam" id="PF01636"/>
    </source>
</evidence>
<dbReference type="AlphaFoldDB" id="A0A9X7UBQ1"/>
<dbReference type="SUPFAM" id="SSF56112">
    <property type="entry name" value="Protein kinase-like (PK-like)"/>
    <property type="match status" value="1"/>
</dbReference>
<sequence>MAADIDTPAVRDWLSRHVPGLSPDMVIEKFSGGQSNPTYRISSLQGRFALRRKPFGDLLPSAHAIEREYRLISVLHPQGFPVPRPILLCEDKAVLGSAFYVMGLVEGRNFWDGTLPDVAASGRAPLYHVMVDTLAQLHSIVPDDVGLGDFGRPGNYFKRQVGRWTKQYRAAQTEDIPEVERLIPWLTATVPPQTRSSVIHGDYRIDNLIFAPDRPQVNAVLDWELATIGDPLADLAYLAMNWVMPIDGRAGLAGTDFAESGIPTLDEVVQRYCAATGRDGVPDLHWYFAYNLFRLTGIVQGVKKRMLEGNASNAKAEVTAKLLHPLARVAWEQAEKAGAV</sequence>
<feature type="domain" description="Aminoglycoside phosphotransferase" evidence="1">
    <location>
        <begin position="27"/>
        <end position="257"/>
    </location>
</feature>
<name>A0A9X7UBQ1_SPHYA</name>
<dbReference type="Proteomes" id="UP000515377">
    <property type="component" value="Chromosome"/>
</dbReference>
<evidence type="ECO:0000313" key="2">
    <source>
        <dbReference type="EMBL" id="QNG43470.1"/>
    </source>
</evidence>
<proteinExistence type="predicted"/>
<dbReference type="InterPro" id="IPR041726">
    <property type="entry name" value="ACAD10_11_N"/>
</dbReference>